<feature type="region of interest" description="Disordered" evidence="2">
    <location>
        <begin position="117"/>
        <end position="150"/>
    </location>
</feature>
<proteinExistence type="inferred from homology"/>
<accession>A0A3G9K2B7</accession>
<feature type="compositionally biased region" description="Basic and acidic residues" evidence="2">
    <location>
        <begin position="120"/>
        <end position="135"/>
    </location>
</feature>
<feature type="domain" description="SUF system FeS cluster assembly SufBD core" evidence="3">
    <location>
        <begin position="147"/>
        <end position="343"/>
    </location>
</feature>
<dbReference type="OrthoDB" id="9803529at2"/>
<dbReference type="Pfam" id="PF01458">
    <property type="entry name" value="SUFBD_core"/>
    <property type="match status" value="1"/>
</dbReference>
<comment type="similarity">
    <text evidence="1">Belongs to the iron-sulfur cluster assembly SufBD family.</text>
</comment>
<dbReference type="EMBL" id="AP019367">
    <property type="protein sequence ID" value="BBH50556.1"/>
    <property type="molecule type" value="Genomic_DNA"/>
</dbReference>
<evidence type="ECO:0000313" key="4">
    <source>
        <dbReference type="EMBL" id="BBH50556.1"/>
    </source>
</evidence>
<evidence type="ECO:0000256" key="2">
    <source>
        <dbReference type="SAM" id="MobiDB-lite"/>
    </source>
</evidence>
<gene>
    <name evidence="4" type="ORF">Pcatena_11430</name>
</gene>
<protein>
    <recommendedName>
        <fullName evidence="3">SUF system FeS cluster assembly SufBD core domain-containing protein</fullName>
    </recommendedName>
</protein>
<dbReference type="GeneID" id="88849282"/>
<sequence length="396" mass="40950">MALTLTGVDRTPAQTWNWLKTNDCELKVPTPPAADPAAEVPAAARRIACGAGAAATQWLDAAATQRRCVVVPAGSTGERVAVDLDCSLGSVAQTSVFVRPGAEAHVDVVVADGLGSAPRQADEREHAEANEDVARAADLPRPAEDAPATSGHALRIHAEAGSRVHVTLLVAATASEQYLDSLGIIADDRAEVTVRQYVIGAATCALGANVELTGNRSRLDLTLRYLAGAGERLDLGYSVPVRGAKARANLDMTGVLSDDARKALRATIDLMHGCKGAKGSENETVLVCGDDVVNKTLPTILCDEDDVEGTHGAAIGSVSPEQLAYLADRGLTAKEAEALIRRAIVDDAANTLPGHAPAAVISWAREALGAETAAEIADALKLGQDASDEGSTPEEA</sequence>
<dbReference type="InterPro" id="IPR037284">
    <property type="entry name" value="SUF_FeS_clus_asmbl_SufBD_sf"/>
</dbReference>
<name>A0A3G9K2B7_9ACTN</name>
<dbReference type="InterPro" id="IPR000825">
    <property type="entry name" value="SUF_FeS_clus_asmbl_SufBD_core"/>
</dbReference>
<reference evidence="5" key="1">
    <citation type="submission" date="2018-11" db="EMBL/GenBank/DDBJ databases">
        <title>Comparative genomics of Parolsenella catena and Libanicoccus massiliensis: Reclassification of Libanicoccus massiliensis as Parolsenella massiliensis comb. nov.</title>
        <authorList>
            <person name="Sakamoto M."/>
            <person name="Ikeyama N."/>
            <person name="Murakami T."/>
            <person name="Mori H."/>
            <person name="Yuki M."/>
            <person name="Ohkuma M."/>
        </authorList>
    </citation>
    <scope>NUCLEOTIDE SEQUENCE [LARGE SCALE GENOMIC DNA]</scope>
    <source>
        <strain evidence="5">JCM 31932</strain>
    </source>
</reference>
<evidence type="ECO:0000256" key="1">
    <source>
        <dbReference type="ARBA" id="ARBA00043967"/>
    </source>
</evidence>
<dbReference type="SUPFAM" id="SSF101960">
    <property type="entry name" value="Stabilizer of iron transporter SufD"/>
    <property type="match status" value="1"/>
</dbReference>
<dbReference type="GO" id="GO:0016226">
    <property type="term" value="P:iron-sulfur cluster assembly"/>
    <property type="evidence" value="ECO:0007669"/>
    <property type="project" value="InterPro"/>
</dbReference>
<dbReference type="RefSeq" id="WP_126422474.1">
    <property type="nucleotide sequence ID" value="NZ_AP019367.1"/>
</dbReference>
<evidence type="ECO:0000313" key="5">
    <source>
        <dbReference type="Proteomes" id="UP000273154"/>
    </source>
</evidence>
<organism evidence="4 5">
    <name type="scientific">Parolsenella catena</name>
    <dbReference type="NCBI Taxonomy" id="2003188"/>
    <lineage>
        <taxon>Bacteria</taxon>
        <taxon>Bacillati</taxon>
        <taxon>Actinomycetota</taxon>
        <taxon>Coriobacteriia</taxon>
        <taxon>Coriobacteriales</taxon>
        <taxon>Atopobiaceae</taxon>
        <taxon>Parolsenella</taxon>
    </lineage>
</organism>
<dbReference type="InterPro" id="IPR055346">
    <property type="entry name" value="Fe-S_cluster_assembly_SufBD"/>
</dbReference>
<evidence type="ECO:0000259" key="3">
    <source>
        <dbReference type="Pfam" id="PF01458"/>
    </source>
</evidence>
<dbReference type="PANTHER" id="PTHR30508">
    <property type="entry name" value="FES CLUSTER ASSEMBLY PROTEIN SUF"/>
    <property type="match status" value="1"/>
</dbReference>
<dbReference type="PANTHER" id="PTHR30508:SF1">
    <property type="entry name" value="UPF0051 PROTEIN ABCI8, CHLOROPLASTIC-RELATED"/>
    <property type="match status" value="1"/>
</dbReference>
<dbReference type="AlphaFoldDB" id="A0A3G9K2B7"/>
<dbReference type="Proteomes" id="UP000273154">
    <property type="component" value="Chromosome"/>
</dbReference>
<dbReference type="KEGG" id="pcat:Pcatena_11430"/>
<keyword evidence="5" id="KW-1185">Reference proteome</keyword>